<reference evidence="3" key="1">
    <citation type="journal article" date="2019" name="Int. J. Syst. Evol. Microbiol.">
        <title>The Global Catalogue of Microorganisms (GCM) 10K type strain sequencing project: providing services to taxonomists for standard genome sequencing and annotation.</title>
        <authorList>
            <consortium name="The Broad Institute Genomics Platform"/>
            <consortium name="The Broad Institute Genome Sequencing Center for Infectious Disease"/>
            <person name="Wu L."/>
            <person name="Ma J."/>
        </authorList>
    </citation>
    <scope>NUCLEOTIDE SEQUENCE [LARGE SCALE GENOMIC DNA]</scope>
    <source>
        <strain evidence="3">CCM 2767</strain>
    </source>
</reference>
<dbReference type="PANTHER" id="PTHR43798">
    <property type="entry name" value="MONOACYLGLYCEROL LIPASE"/>
    <property type="match status" value="1"/>
</dbReference>
<organism evidence="2 3">
    <name type="scientific">Oxalicibacterium faecigallinarum</name>
    <dbReference type="NCBI Taxonomy" id="573741"/>
    <lineage>
        <taxon>Bacteria</taxon>
        <taxon>Pseudomonadati</taxon>
        <taxon>Pseudomonadota</taxon>
        <taxon>Betaproteobacteria</taxon>
        <taxon>Burkholderiales</taxon>
        <taxon>Oxalobacteraceae</taxon>
        <taxon>Oxalicibacterium</taxon>
    </lineage>
</organism>
<protein>
    <submittedName>
        <fullName evidence="2">Hydrolase</fullName>
    </submittedName>
</protein>
<dbReference type="SUPFAM" id="SSF53474">
    <property type="entry name" value="alpha/beta-Hydrolases"/>
    <property type="match status" value="1"/>
</dbReference>
<feature type="domain" description="AB hydrolase-1" evidence="1">
    <location>
        <begin position="32"/>
        <end position="282"/>
    </location>
</feature>
<dbReference type="GO" id="GO:0016020">
    <property type="term" value="C:membrane"/>
    <property type="evidence" value="ECO:0007669"/>
    <property type="project" value="TreeGrafter"/>
</dbReference>
<keyword evidence="3" id="KW-1185">Reference proteome</keyword>
<dbReference type="Gene3D" id="3.40.50.1820">
    <property type="entry name" value="alpha/beta hydrolase"/>
    <property type="match status" value="1"/>
</dbReference>
<dbReference type="GO" id="GO:0016787">
    <property type="term" value="F:hydrolase activity"/>
    <property type="evidence" value="ECO:0007669"/>
    <property type="project" value="UniProtKB-KW"/>
</dbReference>
<dbReference type="PRINTS" id="PR00111">
    <property type="entry name" value="ABHYDROLASE"/>
</dbReference>
<dbReference type="InterPro" id="IPR050266">
    <property type="entry name" value="AB_hydrolase_sf"/>
</dbReference>
<gene>
    <name evidence="2" type="ORF">GCM10008066_10430</name>
</gene>
<evidence type="ECO:0000313" key="3">
    <source>
        <dbReference type="Proteomes" id="UP000642180"/>
    </source>
</evidence>
<accession>A0A8J3AND3</accession>
<dbReference type="InterPro" id="IPR000073">
    <property type="entry name" value="AB_hydrolase_1"/>
</dbReference>
<evidence type="ECO:0000259" key="1">
    <source>
        <dbReference type="Pfam" id="PF00561"/>
    </source>
</evidence>
<dbReference type="InterPro" id="IPR029058">
    <property type="entry name" value="AB_hydrolase_fold"/>
</dbReference>
<name>A0A8J3AND3_9BURK</name>
<comment type="caution">
    <text evidence="2">The sequence shown here is derived from an EMBL/GenBank/DDBJ whole genome shotgun (WGS) entry which is preliminary data.</text>
</comment>
<keyword evidence="2" id="KW-0378">Hydrolase</keyword>
<dbReference type="AlphaFoldDB" id="A0A8J3AND3"/>
<evidence type="ECO:0000313" key="2">
    <source>
        <dbReference type="EMBL" id="GGI17728.1"/>
    </source>
</evidence>
<dbReference type="EMBL" id="BMDI01000001">
    <property type="protein sequence ID" value="GGI17728.1"/>
    <property type="molecule type" value="Genomic_DNA"/>
</dbReference>
<sequence>MNMTDMKPCRSQYLTLRGLRYHVRHWGPEGGPVVVMLHGWMDVSATFQFLVDAMQRQVHVIAPDWRGFGQTDWAQGGYWFADYLADLDALLAHYSPDAPVDLLGHSLGANVAGIYAGVRPARVKRLVLLEGFGMPATASSQAPQRYAQWLDEVQEQPFLRTYATRQDVALRLQKNNRRLTDARAEFLSMHWSAQNAQGEWALQADPRHRYANPVLYRLDEVLSCWQAVQASVLWIDAADSELMPRFGNPEQADAEIARRKGHLAHVTSLRVQNAGHMLHHDQPEEIGRAIDTFLE</sequence>
<proteinExistence type="predicted"/>
<dbReference type="Proteomes" id="UP000642180">
    <property type="component" value="Unassembled WGS sequence"/>
</dbReference>
<dbReference type="Pfam" id="PF00561">
    <property type="entry name" value="Abhydrolase_1"/>
    <property type="match status" value="1"/>
</dbReference>
<dbReference type="PANTHER" id="PTHR43798:SF33">
    <property type="entry name" value="HYDROLASE, PUTATIVE (AFU_ORTHOLOGUE AFUA_2G14860)-RELATED"/>
    <property type="match status" value="1"/>
</dbReference>